<keyword evidence="5" id="KW-1185">Reference proteome</keyword>
<comment type="caution">
    <text evidence="4">The sequence shown here is derived from an EMBL/GenBank/DDBJ whole genome shotgun (WGS) entry which is preliminary data.</text>
</comment>
<feature type="transmembrane region" description="Helical" evidence="2">
    <location>
        <begin position="557"/>
        <end position="576"/>
    </location>
</feature>
<accession>A0A167YP26</accession>
<name>A0A167YP26_9HYPO</name>
<dbReference type="EMBL" id="AZHD01000002">
    <property type="protein sequence ID" value="OAA66533.1"/>
    <property type="molecule type" value="Genomic_DNA"/>
</dbReference>
<keyword evidence="2" id="KW-0472">Membrane</keyword>
<gene>
    <name evidence="4" type="ORF">SPI_01109</name>
</gene>
<reference evidence="4 5" key="1">
    <citation type="journal article" date="2016" name="Genome Biol. Evol.">
        <title>Divergent and convergent evolution of fungal pathogenicity.</title>
        <authorList>
            <person name="Shang Y."/>
            <person name="Xiao G."/>
            <person name="Zheng P."/>
            <person name="Cen K."/>
            <person name="Zhan S."/>
            <person name="Wang C."/>
        </authorList>
    </citation>
    <scope>NUCLEOTIDE SEQUENCE [LARGE SCALE GENOMIC DNA]</scope>
    <source>
        <strain evidence="4 5">RCEF 264</strain>
    </source>
</reference>
<dbReference type="InterPro" id="IPR002656">
    <property type="entry name" value="Acyl_transf_3_dom"/>
</dbReference>
<feature type="compositionally biased region" description="Low complexity" evidence="1">
    <location>
        <begin position="42"/>
        <end position="63"/>
    </location>
</feature>
<proteinExistence type="predicted"/>
<evidence type="ECO:0000256" key="1">
    <source>
        <dbReference type="SAM" id="MobiDB-lite"/>
    </source>
</evidence>
<feature type="transmembrane region" description="Helical" evidence="2">
    <location>
        <begin position="95"/>
        <end position="115"/>
    </location>
</feature>
<dbReference type="PANTHER" id="PTHR23028:SF134">
    <property type="entry name" value="PUTATIVE (AFU_ORTHOLOGUE AFUA_4G08520)-RELATED"/>
    <property type="match status" value="1"/>
</dbReference>
<dbReference type="STRING" id="1081102.A0A167YP26"/>
<feature type="domain" description="Acyltransferase 3" evidence="3">
    <location>
        <begin position="163"/>
        <end position="399"/>
    </location>
</feature>
<dbReference type="InterPro" id="IPR050879">
    <property type="entry name" value="Acyltransferase_3"/>
</dbReference>
<dbReference type="PANTHER" id="PTHR23028">
    <property type="entry name" value="ACETYLTRANSFERASE"/>
    <property type="match status" value="1"/>
</dbReference>
<dbReference type="GO" id="GO:0016747">
    <property type="term" value="F:acyltransferase activity, transferring groups other than amino-acyl groups"/>
    <property type="evidence" value="ECO:0007669"/>
    <property type="project" value="InterPro"/>
</dbReference>
<feature type="compositionally biased region" description="Basic and acidic residues" evidence="1">
    <location>
        <begin position="71"/>
        <end position="83"/>
    </location>
</feature>
<dbReference type="OrthoDB" id="5819582at2759"/>
<evidence type="ECO:0000313" key="4">
    <source>
        <dbReference type="EMBL" id="OAA66533.1"/>
    </source>
</evidence>
<protein>
    <submittedName>
        <fullName evidence="4">Hard surface-induced protein</fullName>
    </submittedName>
</protein>
<sequence length="652" mass="72382">MAFAAFRGLRRWVPRHAQPLYEQLTADETVEDELKHEADVENGFLSNGDSSSSSSSEGSGTNSPRNSDGFRFGHDHDHDHDHGHAYSGTLRGLPATVASAPALMLRLVWLCLLLATEPIRRHGRRLTAAWPTTYLALEEFKALVPSFLKPSDGKPPRRLHPTAWLDGLRGVAAFLVVWHHASLLWFPASVHWGYHAEKTNNLFIQLPIVRLLISGPPQVAIFFVVSGYALSYKPLRLARLGRYAEAGEAIHSSVFRRHTRLFLMPVVVSFVAVFLTYFDLYGSGGWTGVAAAVRRPPKAPTFAGQLLNWIRNVMTLVSPLSKDLNRGRTFGYDPNLWTLPVEFDCSLMLFLCQAAFVRLRPRVRMLLMLGLVCYAQMYIYWQAFLFLAGMLVCDLHFHLDGTGSGSRQAPTASASSEMLQMPTTTAAAAETAAHAPENLPPPEFLRHHDGVLVPPSNTAVPTPTATFNRFSLHQRTRTFLGVLGFLVGLYLLSTPEKNYGGISTPGFQTLQSWVSSYYRERGQIDYFWVPLGGAWLVLCVDRTPLLQRLFTGAFPQYLGSISYSLYLVHGPLIWTIGHWLVRQTTALSGTATTGQYGLGIVLSALLLWPVLITVADLATRTLDVRAVQLGRTLYERFSENNDSGPSLPRVAP</sequence>
<evidence type="ECO:0000313" key="5">
    <source>
        <dbReference type="Proteomes" id="UP000076874"/>
    </source>
</evidence>
<keyword evidence="2" id="KW-0812">Transmembrane</keyword>
<dbReference type="Proteomes" id="UP000076874">
    <property type="component" value="Unassembled WGS sequence"/>
</dbReference>
<feature type="transmembrane region" description="Helical" evidence="2">
    <location>
        <begin position="167"/>
        <end position="188"/>
    </location>
</feature>
<dbReference type="Pfam" id="PF01757">
    <property type="entry name" value="Acyl_transf_3"/>
    <property type="match status" value="1"/>
</dbReference>
<evidence type="ECO:0000256" key="2">
    <source>
        <dbReference type="SAM" id="Phobius"/>
    </source>
</evidence>
<feature type="transmembrane region" description="Helical" evidence="2">
    <location>
        <begin position="596"/>
        <end position="618"/>
    </location>
</feature>
<feature type="transmembrane region" description="Helical" evidence="2">
    <location>
        <begin position="261"/>
        <end position="278"/>
    </location>
</feature>
<evidence type="ECO:0000259" key="3">
    <source>
        <dbReference type="Pfam" id="PF01757"/>
    </source>
</evidence>
<feature type="transmembrane region" description="Helical" evidence="2">
    <location>
        <begin position="208"/>
        <end position="230"/>
    </location>
</feature>
<feature type="region of interest" description="Disordered" evidence="1">
    <location>
        <begin position="40"/>
        <end position="83"/>
    </location>
</feature>
<keyword evidence="2" id="KW-1133">Transmembrane helix</keyword>
<feature type="transmembrane region" description="Helical" evidence="2">
    <location>
        <begin position="476"/>
        <end position="493"/>
    </location>
</feature>
<dbReference type="AlphaFoldDB" id="A0A167YP26"/>
<organism evidence="4 5">
    <name type="scientific">Niveomyces insectorum RCEF 264</name>
    <dbReference type="NCBI Taxonomy" id="1081102"/>
    <lineage>
        <taxon>Eukaryota</taxon>
        <taxon>Fungi</taxon>
        <taxon>Dikarya</taxon>
        <taxon>Ascomycota</taxon>
        <taxon>Pezizomycotina</taxon>
        <taxon>Sordariomycetes</taxon>
        <taxon>Hypocreomycetidae</taxon>
        <taxon>Hypocreales</taxon>
        <taxon>Cordycipitaceae</taxon>
        <taxon>Niveomyces</taxon>
    </lineage>
</organism>